<organism evidence="2 3">
    <name type="scientific">Amanita thiersii Skay4041</name>
    <dbReference type="NCBI Taxonomy" id="703135"/>
    <lineage>
        <taxon>Eukaryota</taxon>
        <taxon>Fungi</taxon>
        <taxon>Dikarya</taxon>
        <taxon>Basidiomycota</taxon>
        <taxon>Agaricomycotina</taxon>
        <taxon>Agaricomycetes</taxon>
        <taxon>Agaricomycetidae</taxon>
        <taxon>Agaricales</taxon>
        <taxon>Pluteineae</taxon>
        <taxon>Amanitaceae</taxon>
        <taxon>Amanita</taxon>
    </lineage>
</organism>
<evidence type="ECO:0000313" key="2">
    <source>
        <dbReference type="EMBL" id="PFH50364.1"/>
    </source>
</evidence>
<dbReference type="Proteomes" id="UP000242287">
    <property type="component" value="Unassembled WGS sequence"/>
</dbReference>
<proteinExistence type="predicted"/>
<feature type="region of interest" description="Disordered" evidence="1">
    <location>
        <begin position="1"/>
        <end position="25"/>
    </location>
</feature>
<sequence>MHSNTSLLGTPSHPARTDTNNSDGTINPYMLEFTKSMQRLNLNAAPNQPIHYPDGGKSFYPTTKLDLQVAEFPQLYATAVSLGLLGVTPNIPVETATSMLAWCSLP</sequence>
<evidence type="ECO:0000256" key="1">
    <source>
        <dbReference type="SAM" id="MobiDB-lite"/>
    </source>
</evidence>
<evidence type="ECO:0000313" key="3">
    <source>
        <dbReference type="Proteomes" id="UP000242287"/>
    </source>
</evidence>
<protein>
    <submittedName>
        <fullName evidence="2">Uncharacterized protein</fullName>
    </submittedName>
</protein>
<dbReference type="EMBL" id="KZ302005">
    <property type="protein sequence ID" value="PFH50364.1"/>
    <property type="molecule type" value="Genomic_DNA"/>
</dbReference>
<name>A0A2A9NM24_9AGAR</name>
<reference evidence="2 3" key="1">
    <citation type="submission" date="2014-02" db="EMBL/GenBank/DDBJ databases">
        <title>Transposable element dynamics among asymbiotic and ectomycorrhizal Amanita fungi.</title>
        <authorList>
            <consortium name="DOE Joint Genome Institute"/>
            <person name="Hess J."/>
            <person name="Skrede I."/>
            <person name="Wolfe B."/>
            <person name="LaButti K."/>
            <person name="Ohm R.A."/>
            <person name="Grigoriev I.V."/>
            <person name="Pringle A."/>
        </authorList>
    </citation>
    <scope>NUCLEOTIDE SEQUENCE [LARGE SCALE GENOMIC DNA]</scope>
    <source>
        <strain evidence="2 3">SKay4041</strain>
    </source>
</reference>
<gene>
    <name evidence="2" type="ORF">AMATHDRAFT_47940</name>
</gene>
<keyword evidence="3" id="KW-1185">Reference proteome</keyword>
<dbReference type="AlphaFoldDB" id="A0A2A9NM24"/>
<accession>A0A2A9NM24</accession>